<protein>
    <submittedName>
        <fullName evidence="1">Uncharacterized protein</fullName>
    </submittedName>
</protein>
<dbReference type="RefSeq" id="WP_067713550.1">
    <property type="nucleotide sequence ID" value="NZ_LPVJ01000013.1"/>
</dbReference>
<dbReference type="EMBL" id="LPVJ01000013">
    <property type="protein sequence ID" value="KUO96522.1"/>
    <property type="molecule type" value="Genomic_DNA"/>
</dbReference>
<dbReference type="AlphaFoldDB" id="A0A101XS31"/>
<gene>
    <name evidence="1" type="ORF">ATW55_14630</name>
</gene>
<evidence type="ECO:0000313" key="1">
    <source>
        <dbReference type="EMBL" id="KUO96522.1"/>
    </source>
</evidence>
<organism evidence="1 2">
    <name type="scientific">Ferroacidibacillus organovorans</name>
    <dbReference type="NCBI Taxonomy" id="1765683"/>
    <lineage>
        <taxon>Bacteria</taxon>
        <taxon>Bacillati</taxon>
        <taxon>Bacillota</taxon>
        <taxon>Bacilli</taxon>
        <taxon>Bacillales</taxon>
        <taxon>Alicyclobacillaceae</taxon>
        <taxon>Ferroacidibacillus</taxon>
    </lineage>
</organism>
<keyword evidence="2" id="KW-1185">Reference proteome</keyword>
<accession>A0A101XS31</accession>
<sequence length="370" mass="44041">MPYGTWAFLHETVIYEYLMHRFNENQLRLRHIIINGLKEPKERWLKVTNLQDITNTRFPDINSITIKKDTKGERPAEVKFTTSMFDYHRSKHHVKIYNEFVEKNGCIIVLKHDTLPKGILDKQLIDVFQLDESDFTSFARENFVRFLNRQIRSHQHNKTWLMIQSKNFYEDNKLAASQSNRWCPTDNLTVFDLSIDDKIIFIRTKGASKQNVNMFWSRHRMIYSEWFLSELWIGKVTSPIQSRKEYCDIYGWEVTTPLWYDETEIGRIDKKITQRKSTGIRWNRVFEFKKVQELKNLNIQMNQMNEYLPEFVHAVIDIYTGKGSREISTDLYVSVMEYIAGYTNGIKENLLVSALDTSELKLTESTPFFH</sequence>
<evidence type="ECO:0000313" key="2">
    <source>
        <dbReference type="Proteomes" id="UP000053557"/>
    </source>
</evidence>
<dbReference type="Proteomes" id="UP000053557">
    <property type="component" value="Unassembled WGS sequence"/>
</dbReference>
<reference evidence="1 2" key="1">
    <citation type="submission" date="2015-12" db="EMBL/GenBank/DDBJ databases">
        <title>Draft genome sequence of Acidibacillus ferrooxidans ITV001, isolated from a chalcopyrite acid mine drainage site in Brazil.</title>
        <authorList>
            <person name="Dall'Agnol H."/>
            <person name="Nancucheo I."/>
            <person name="Johnson B."/>
            <person name="Oliveira R."/>
            <person name="Leite L."/>
            <person name="Pylro V."/>
            <person name="Nunes G.L."/>
            <person name="Tzotzos G."/>
            <person name="Fernandes G.R."/>
            <person name="Dutra J."/>
            <person name="Orellana S.C."/>
            <person name="Oliveira G."/>
        </authorList>
    </citation>
    <scope>NUCLEOTIDE SEQUENCE [LARGE SCALE GENOMIC DNA]</scope>
    <source>
        <strain evidence="2">ITV01</strain>
    </source>
</reference>
<dbReference type="OrthoDB" id="2988787at2"/>
<proteinExistence type="predicted"/>
<name>A0A101XS31_9BACL</name>
<comment type="caution">
    <text evidence="1">The sequence shown here is derived from an EMBL/GenBank/DDBJ whole genome shotgun (WGS) entry which is preliminary data.</text>
</comment>